<organism evidence="2 3">
    <name type="scientific">Natrinema salaciae</name>
    <dbReference type="NCBI Taxonomy" id="1186196"/>
    <lineage>
        <taxon>Archaea</taxon>
        <taxon>Methanobacteriati</taxon>
        <taxon>Methanobacteriota</taxon>
        <taxon>Stenosarchaea group</taxon>
        <taxon>Halobacteria</taxon>
        <taxon>Halobacteriales</taxon>
        <taxon>Natrialbaceae</taxon>
        <taxon>Natrinema</taxon>
    </lineage>
</organism>
<feature type="region of interest" description="Disordered" evidence="1">
    <location>
        <begin position="1"/>
        <end position="24"/>
    </location>
</feature>
<dbReference type="EMBL" id="FOFD01000001">
    <property type="protein sequence ID" value="SEP83853.1"/>
    <property type="molecule type" value="Genomic_DNA"/>
</dbReference>
<name>A0A1H9B596_9EURY</name>
<keyword evidence="3" id="KW-1185">Reference proteome</keyword>
<gene>
    <name evidence="2" type="ORF">SAMN04489841_0630</name>
</gene>
<reference evidence="3" key="1">
    <citation type="submission" date="2016-10" db="EMBL/GenBank/DDBJ databases">
        <authorList>
            <person name="Varghese N."/>
            <person name="Submissions S."/>
        </authorList>
    </citation>
    <scope>NUCLEOTIDE SEQUENCE [LARGE SCALE GENOMIC DNA]</scope>
    <source>
        <strain evidence="3">DSM 25055</strain>
    </source>
</reference>
<proteinExistence type="predicted"/>
<accession>A0A1H9B596</accession>
<protein>
    <submittedName>
        <fullName evidence="2">Uncharacterized protein</fullName>
    </submittedName>
</protein>
<feature type="region of interest" description="Disordered" evidence="1">
    <location>
        <begin position="209"/>
        <end position="273"/>
    </location>
</feature>
<evidence type="ECO:0000313" key="2">
    <source>
        <dbReference type="EMBL" id="SEP83853.1"/>
    </source>
</evidence>
<dbReference type="AlphaFoldDB" id="A0A1H9B596"/>
<feature type="compositionally biased region" description="Low complexity" evidence="1">
    <location>
        <begin position="245"/>
        <end position="258"/>
    </location>
</feature>
<evidence type="ECO:0000313" key="3">
    <source>
        <dbReference type="Proteomes" id="UP000199114"/>
    </source>
</evidence>
<dbReference type="Proteomes" id="UP000199114">
    <property type="component" value="Unassembled WGS sequence"/>
</dbReference>
<feature type="compositionally biased region" description="Low complexity" evidence="1">
    <location>
        <begin position="89"/>
        <end position="99"/>
    </location>
</feature>
<feature type="compositionally biased region" description="Basic residues" evidence="1">
    <location>
        <begin position="109"/>
        <end position="121"/>
    </location>
</feature>
<feature type="region of interest" description="Disordered" evidence="1">
    <location>
        <begin position="89"/>
        <end position="141"/>
    </location>
</feature>
<evidence type="ECO:0000256" key="1">
    <source>
        <dbReference type="SAM" id="MobiDB-lite"/>
    </source>
</evidence>
<sequence length="291" mass="31448">MSSSTRAVDSTRRRTSTSGANRPQLVRLWDDPSYRLAVRGGCSPIFWSGRHRSASSVDSYVYRKRDVSWARLENRLGRAWWRRAATIATRSPGGRSGSSRSRHGDSGRTPRRPQTRRHTVRVRPNSRPGSEPTGRPSTSEANAVLSTVTAWWSVVTWWSVARSIRDADRSAARRDSSAAPRLLVCPATGFAVGSGVRLAVGLPVVQSGRDRTAAGSDDAGVWTGRRQPGDGSTAGRTGEQRRRVPVSLSLSLSASRPAATHRDHGSRSAGASRLIASGGSAVVRDVYIPVE</sequence>